<dbReference type="Gene3D" id="3.30.565.10">
    <property type="entry name" value="Histidine kinase-like ATPase, C-terminal domain"/>
    <property type="match status" value="1"/>
</dbReference>
<keyword evidence="1" id="KW-0472">Membrane</keyword>
<protein>
    <submittedName>
        <fullName evidence="3">Signal transduction histidine kinase</fullName>
    </submittedName>
</protein>
<comment type="caution">
    <text evidence="3">The sequence shown here is derived from an EMBL/GenBank/DDBJ whole genome shotgun (WGS) entry which is preliminary data.</text>
</comment>
<accession>A0ABU2A720</accession>
<keyword evidence="3" id="KW-0418">Kinase</keyword>
<organism evidence="3 4">
    <name type="scientific">Roseateles asaccharophilus</name>
    <dbReference type="NCBI Taxonomy" id="582607"/>
    <lineage>
        <taxon>Bacteria</taxon>
        <taxon>Pseudomonadati</taxon>
        <taxon>Pseudomonadota</taxon>
        <taxon>Betaproteobacteria</taxon>
        <taxon>Burkholderiales</taxon>
        <taxon>Sphaerotilaceae</taxon>
        <taxon>Roseateles</taxon>
    </lineage>
</organism>
<evidence type="ECO:0000313" key="3">
    <source>
        <dbReference type="EMBL" id="MDR7332993.1"/>
    </source>
</evidence>
<evidence type="ECO:0000313" key="4">
    <source>
        <dbReference type="Proteomes" id="UP001180825"/>
    </source>
</evidence>
<keyword evidence="3" id="KW-0808">Transferase</keyword>
<evidence type="ECO:0000256" key="1">
    <source>
        <dbReference type="SAM" id="Phobius"/>
    </source>
</evidence>
<keyword evidence="4" id="KW-1185">Reference proteome</keyword>
<feature type="transmembrane region" description="Helical" evidence="1">
    <location>
        <begin position="112"/>
        <end position="131"/>
    </location>
</feature>
<dbReference type="InterPro" id="IPR010559">
    <property type="entry name" value="Sig_transdc_His_kin_internal"/>
</dbReference>
<evidence type="ECO:0000259" key="2">
    <source>
        <dbReference type="Pfam" id="PF06580"/>
    </source>
</evidence>
<dbReference type="InterPro" id="IPR036890">
    <property type="entry name" value="HATPase_C_sf"/>
</dbReference>
<dbReference type="PANTHER" id="PTHR34220:SF7">
    <property type="entry name" value="SENSOR HISTIDINE KINASE YPDA"/>
    <property type="match status" value="1"/>
</dbReference>
<keyword evidence="1" id="KW-0812">Transmembrane</keyword>
<dbReference type="EMBL" id="JAVDXV010000003">
    <property type="protein sequence ID" value="MDR7332993.1"/>
    <property type="molecule type" value="Genomic_DNA"/>
</dbReference>
<name>A0ABU2A720_9BURK</name>
<dbReference type="Pfam" id="PF06580">
    <property type="entry name" value="His_kinase"/>
    <property type="match status" value="1"/>
</dbReference>
<dbReference type="InterPro" id="IPR050640">
    <property type="entry name" value="Bact_2-comp_sensor_kinase"/>
</dbReference>
<gene>
    <name evidence="3" type="ORF">J2X21_002126</name>
</gene>
<proteinExistence type="predicted"/>
<dbReference type="PANTHER" id="PTHR34220">
    <property type="entry name" value="SENSOR HISTIDINE KINASE YPDA"/>
    <property type="match status" value="1"/>
</dbReference>
<dbReference type="Proteomes" id="UP001180825">
    <property type="component" value="Unassembled WGS sequence"/>
</dbReference>
<keyword evidence="1" id="KW-1133">Transmembrane helix</keyword>
<sequence length="386" mass="42600">MHTTNPLATGNRFQRWYYRWALPHYERIGRDEPTLRERVELADAYLYSRQGPWAWAGWLLVLVGAALWLHDQGRGWGEALGIAAAVWIGLSVALLGAWLAPQKMAPNKLVRGFVRGLAVGVTAAVLVRMGMHGLDAALDVERLQRMLFAIVPIGGGILLLLGVVARAGRAAGERQLARLQLVAERDAAARAAAEADLRLLQAQIHPHFVFNTLATLQHWVDRRDERAGPLLRELTGFLRRSTEMLGRPTVPLADEVQTVRHYLAILDARLAGRVQGEIHVPAALMPRELPPGLLLTLVENAVEHGLEPRIGAGRLRLEGGHEPDGRWWLRVDDDGLGLADDAADDVGLANLRQRLKHHFGDRAGFTLQHRAEGGTRAEITITPETL</sequence>
<feature type="domain" description="Signal transduction histidine kinase internal region" evidence="2">
    <location>
        <begin position="195"/>
        <end position="273"/>
    </location>
</feature>
<dbReference type="SUPFAM" id="SSF55874">
    <property type="entry name" value="ATPase domain of HSP90 chaperone/DNA topoisomerase II/histidine kinase"/>
    <property type="match status" value="1"/>
</dbReference>
<feature type="transmembrane region" description="Helical" evidence="1">
    <location>
        <begin position="143"/>
        <end position="165"/>
    </location>
</feature>
<reference evidence="3 4" key="1">
    <citation type="submission" date="2023-07" db="EMBL/GenBank/DDBJ databases">
        <title>Sorghum-associated microbial communities from plants grown in Nebraska, USA.</title>
        <authorList>
            <person name="Schachtman D."/>
        </authorList>
    </citation>
    <scope>NUCLEOTIDE SEQUENCE [LARGE SCALE GENOMIC DNA]</scope>
    <source>
        <strain evidence="3 4">BE316</strain>
    </source>
</reference>
<feature type="transmembrane region" description="Helical" evidence="1">
    <location>
        <begin position="82"/>
        <end position="100"/>
    </location>
</feature>
<dbReference type="GO" id="GO:0016301">
    <property type="term" value="F:kinase activity"/>
    <property type="evidence" value="ECO:0007669"/>
    <property type="project" value="UniProtKB-KW"/>
</dbReference>
<dbReference type="RefSeq" id="WP_310328208.1">
    <property type="nucleotide sequence ID" value="NZ_JAVDXV010000003.1"/>
</dbReference>
<feature type="transmembrane region" description="Helical" evidence="1">
    <location>
        <begin position="53"/>
        <end position="70"/>
    </location>
</feature>